<proteinExistence type="predicted"/>
<organism evidence="2 3">
    <name type="scientific">Apiospora phragmitis</name>
    <dbReference type="NCBI Taxonomy" id="2905665"/>
    <lineage>
        <taxon>Eukaryota</taxon>
        <taxon>Fungi</taxon>
        <taxon>Dikarya</taxon>
        <taxon>Ascomycota</taxon>
        <taxon>Pezizomycotina</taxon>
        <taxon>Sordariomycetes</taxon>
        <taxon>Xylariomycetidae</taxon>
        <taxon>Amphisphaeriales</taxon>
        <taxon>Apiosporaceae</taxon>
        <taxon>Apiospora</taxon>
    </lineage>
</organism>
<feature type="region of interest" description="Disordered" evidence="1">
    <location>
        <begin position="1"/>
        <end position="97"/>
    </location>
</feature>
<evidence type="ECO:0000256" key="1">
    <source>
        <dbReference type="SAM" id="MobiDB-lite"/>
    </source>
</evidence>
<keyword evidence="3" id="KW-1185">Reference proteome</keyword>
<comment type="caution">
    <text evidence="2">The sequence shown here is derived from an EMBL/GenBank/DDBJ whole genome shotgun (WGS) entry which is preliminary data.</text>
</comment>
<reference evidence="2 3" key="1">
    <citation type="submission" date="2023-01" db="EMBL/GenBank/DDBJ databases">
        <title>Analysis of 21 Apiospora genomes using comparative genomics revels a genus with tremendous synthesis potential of carbohydrate active enzymes and secondary metabolites.</title>
        <authorList>
            <person name="Sorensen T."/>
        </authorList>
    </citation>
    <scope>NUCLEOTIDE SEQUENCE [LARGE SCALE GENOMIC DNA]</scope>
    <source>
        <strain evidence="2 3">CBS 135458</strain>
    </source>
</reference>
<feature type="compositionally biased region" description="Polar residues" evidence="1">
    <location>
        <begin position="26"/>
        <end position="42"/>
    </location>
</feature>
<dbReference type="EMBL" id="JAQQWL010000004">
    <property type="protein sequence ID" value="KAK8076276.1"/>
    <property type="molecule type" value="Genomic_DNA"/>
</dbReference>
<protein>
    <recommendedName>
        <fullName evidence="4">REJ domain-containing protein</fullName>
    </recommendedName>
</protein>
<evidence type="ECO:0000313" key="3">
    <source>
        <dbReference type="Proteomes" id="UP001480595"/>
    </source>
</evidence>
<sequence>MEASTNQSPGSRQQPPQRTAGMATRGFQSSRPFQPQPLSINTDAEPRPSSMHSVSSSISSSSPTASTFSSSLTSPTSLLSPTSSIDSTSSIRSTSITSARTNTTTHIHKSLDGSLLMNSSYMSPATPVGEGFLDPRAPVTVGVARLHVNAQVSKGSELNLHVRGNVDMIYLREENRMGVRGGDD</sequence>
<accession>A0ABR1VYF1</accession>
<dbReference type="RefSeq" id="XP_066719235.1">
    <property type="nucleotide sequence ID" value="XM_066854957.1"/>
</dbReference>
<evidence type="ECO:0008006" key="4">
    <source>
        <dbReference type="Google" id="ProtNLM"/>
    </source>
</evidence>
<name>A0ABR1VYF1_9PEZI</name>
<dbReference type="Proteomes" id="UP001480595">
    <property type="component" value="Unassembled WGS sequence"/>
</dbReference>
<feature type="compositionally biased region" description="Low complexity" evidence="1">
    <location>
        <begin position="7"/>
        <end position="18"/>
    </location>
</feature>
<evidence type="ECO:0000313" key="2">
    <source>
        <dbReference type="EMBL" id="KAK8076276.1"/>
    </source>
</evidence>
<dbReference type="GeneID" id="92088020"/>
<gene>
    <name evidence="2" type="ORF">PG994_003548</name>
</gene>
<feature type="compositionally biased region" description="Low complexity" evidence="1">
    <location>
        <begin position="47"/>
        <end position="97"/>
    </location>
</feature>